<protein>
    <recommendedName>
        <fullName evidence="1">DNA-directed DNA polymerase</fullName>
        <ecNumber evidence="1">2.7.7.7</ecNumber>
    </recommendedName>
</protein>
<keyword evidence="4" id="KW-0235">DNA replication</keyword>
<sequence>MAQARKAAPRAASAKTKIPQVDWSEARPAPVVLVSGPESFLADRAGQAIRTALSETNADLEVHDVDAAAYTAGELFTIASPSLFAEPRLIRVDGVEKCSDAFLEDTKRYVAEPADGTTLVLRHAGGQRGKVLLDLVRGGAGGGIEVVCAEVKKDQDRLAFVQAEFRRLGAQATPGAARQLAAAYSGGIGELAGAIGQLVSDVGTRISEDQVSRATEGRVETNAFRVADAATAGRAADALVLLRQAFATGTDPIPMLAALNMKVRAMARVYGAGGSGGQLAKELGMAPWQVDRALREVRGWREEDLARAIDLAADTEWMLKGGSRDPEYALEKYLLFVAKRGRIA</sequence>
<dbReference type="RefSeq" id="WP_010156920.1">
    <property type="nucleotide sequence ID" value="NZ_FNKB01000001.1"/>
</dbReference>
<dbReference type="InterPro" id="IPR027417">
    <property type="entry name" value="P-loop_NTPase"/>
</dbReference>
<keyword evidence="5" id="KW-0239">DNA-directed DNA polymerase</keyword>
<comment type="similarity">
    <text evidence="6">Belongs to the DNA polymerase HolA subunit family.</text>
</comment>
<dbReference type="eggNOG" id="COG1466">
    <property type="taxonomic scope" value="Bacteria"/>
</dbReference>
<dbReference type="SUPFAM" id="SSF48019">
    <property type="entry name" value="post-AAA+ oligomerization domain-like"/>
    <property type="match status" value="1"/>
</dbReference>
<dbReference type="Gene3D" id="1.20.272.10">
    <property type="match status" value="1"/>
</dbReference>
<feature type="domain" description="DNA polymerase III delta subunit-like C-terminal" evidence="8">
    <location>
        <begin position="220"/>
        <end position="335"/>
    </location>
</feature>
<dbReference type="InterPro" id="IPR005790">
    <property type="entry name" value="DNA_polIII_delta"/>
</dbReference>
<keyword evidence="3" id="KW-0548">Nucleotidyltransferase</keyword>
<dbReference type="NCBIfam" id="TIGR01128">
    <property type="entry name" value="holA"/>
    <property type="match status" value="1"/>
</dbReference>
<dbReference type="OrthoDB" id="8478864at2"/>
<dbReference type="Proteomes" id="UP000182690">
    <property type="component" value="Unassembled WGS sequence"/>
</dbReference>
<evidence type="ECO:0000256" key="1">
    <source>
        <dbReference type="ARBA" id="ARBA00012417"/>
    </source>
</evidence>
<evidence type="ECO:0000256" key="2">
    <source>
        <dbReference type="ARBA" id="ARBA00022679"/>
    </source>
</evidence>
<proteinExistence type="inferred from homology"/>
<evidence type="ECO:0000256" key="3">
    <source>
        <dbReference type="ARBA" id="ARBA00022695"/>
    </source>
</evidence>
<dbReference type="GO" id="GO:0009360">
    <property type="term" value="C:DNA polymerase III complex"/>
    <property type="evidence" value="ECO:0007669"/>
    <property type="project" value="TreeGrafter"/>
</dbReference>
<gene>
    <name evidence="9" type="ORF">SAMN04488565_2344</name>
</gene>
<dbReference type="GO" id="GO:0006261">
    <property type="term" value="P:DNA-templated DNA replication"/>
    <property type="evidence" value="ECO:0007669"/>
    <property type="project" value="TreeGrafter"/>
</dbReference>
<dbReference type="EC" id="2.7.7.7" evidence="1"/>
<evidence type="ECO:0000313" key="10">
    <source>
        <dbReference type="Proteomes" id="UP000182690"/>
    </source>
</evidence>
<dbReference type="PANTHER" id="PTHR34388:SF1">
    <property type="entry name" value="DNA POLYMERASE III SUBUNIT DELTA"/>
    <property type="match status" value="1"/>
</dbReference>
<reference evidence="9 10" key="1">
    <citation type="submission" date="2016-10" db="EMBL/GenBank/DDBJ databases">
        <authorList>
            <person name="de Groot N.N."/>
        </authorList>
    </citation>
    <scope>NUCLEOTIDE SEQUENCE [LARGE SCALE GENOMIC DNA]</scope>
    <source>
        <strain evidence="9 10">DSM 22788</strain>
    </source>
</reference>
<dbReference type="EMBL" id="FNKB01000001">
    <property type="protein sequence ID" value="SDQ34763.1"/>
    <property type="molecule type" value="Genomic_DNA"/>
</dbReference>
<dbReference type="AlphaFoldDB" id="A0A1H1A524"/>
<dbReference type="Gene3D" id="3.40.50.300">
    <property type="entry name" value="P-loop containing nucleotide triphosphate hydrolases"/>
    <property type="match status" value="1"/>
</dbReference>
<evidence type="ECO:0000259" key="8">
    <source>
        <dbReference type="Pfam" id="PF21694"/>
    </source>
</evidence>
<dbReference type="STRING" id="1079994.SAMN04488565_2344"/>
<evidence type="ECO:0000313" key="9">
    <source>
        <dbReference type="EMBL" id="SDQ34763.1"/>
    </source>
</evidence>
<comment type="catalytic activity">
    <reaction evidence="7">
        <text>DNA(n) + a 2'-deoxyribonucleoside 5'-triphosphate = DNA(n+1) + diphosphate</text>
        <dbReference type="Rhea" id="RHEA:22508"/>
        <dbReference type="Rhea" id="RHEA-COMP:17339"/>
        <dbReference type="Rhea" id="RHEA-COMP:17340"/>
        <dbReference type="ChEBI" id="CHEBI:33019"/>
        <dbReference type="ChEBI" id="CHEBI:61560"/>
        <dbReference type="ChEBI" id="CHEBI:173112"/>
        <dbReference type="EC" id="2.7.7.7"/>
    </reaction>
</comment>
<keyword evidence="2" id="KW-0808">Transferase</keyword>
<evidence type="ECO:0000256" key="7">
    <source>
        <dbReference type="ARBA" id="ARBA00049244"/>
    </source>
</evidence>
<dbReference type="GO" id="GO:0003887">
    <property type="term" value="F:DNA-directed DNA polymerase activity"/>
    <property type="evidence" value="ECO:0007669"/>
    <property type="project" value="UniProtKB-KW"/>
</dbReference>
<accession>A0A1H1A524</accession>
<dbReference type="InterPro" id="IPR048466">
    <property type="entry name" value="DNA_pol3_delta-like_C"/>
</dbReference>
<dbReference type="InterPro" id="IPR008921">
    <property type="entry name" value="DNA_pol3_clamp-load_cplx_C"/>
</dbReference>
<evidence type="ECO:0000256" key="6">
    <source>
        <dbReference type="ARBA" id="ARBA00034754"/>
    </source>
</evidence>
<dbReference type="Pfam" id="PF21694">
    <property type="entry name" value="DNA_pol3_delta_C"/>
    <property type="match status" value="1"/>
</dbReference>
<dbReference type="PANTHER" id="PTHR34388">
    <property type="entry name" value="DNA POLYMERASE III SUBUNIT DELTA"/>
    <property type="match status" value="1"/>
</dbReference>
<dbReference type="GO" id="GO:0003677">
    <property type="term" value="F:DNA binding"/>
    <property type="evidence" value="ECO:0007669"/>
    <property type="project" value="InterPro"/>
</dbReference>
<dbReference type="SUPFAM" id="SSF52540">
    <property type="entry name" value="P-loop containing nucleoside triphosphate hydrolases"/>
    <property type="match status" value="1"/>
</dbReference>
<evidence type="ECO:0000256" key="5">
    <source>
        <dbReference type="ARBA" id="ARBA00022932"/>
    </source>
</evidence>
<evidence type="ECO:0000256" key="4">
    <source>
        <dbReference type="ARBA" id="ARBA00022705"/>
    </source>
</evidence>
<organism evidence="9 10">
    <name type="scientific">Leucobacter chromiiresistens</name>
    <dbReference type="NCBI Taxonomy" id="1079994"/>
    <lineage>
        <taxon>Bacteria</taxon>
        <taxon>Bacillati</taxon>
        <taxon>Actinomycetota</taxon>
        <taxon>Actinomycetes</taxon>
        <taxon>Micrococcales</taxon>
        <taxon>Microbacteriaceae</taxon>
        <taxon>Leucobacter</taxon>
    </lineage>
</organism>
<name>A0A1H1A524_9MICO</name>